<dbReference type="CDD" id="cd19415">
    <property type="entry name" value="lipocalin_ApoM_AGP"/>
    <property type="match status" value="1"/>
</dbReference>
<dbReference type="EMBL" id="OY660884">
    <property type="protein sequence ID" value="CAJ1084232.1"/>
    <property type="molecule type" value="Genomic_DNA"/>
</dbReference>
<dbReference type="PROSITE" id="PS51257">
    <property type="entry name" value="PROKAR_LIPOPROTEIN"/>
    <property type="match status" value="1"/>
</dbReference>
<keyword evidence="3 5" id="KW-0732">Signal</keyword>
<proteinExistence type="predicted"/>
<dbReference type="Proteomes" id="UP001178508">
    <property type="component" value="Chromosome 21"/>
</dbReference>
<feature type="chain" id="PRO_5043718289" evidence="5">
    <location>
        <begin position="21"/>
        <end position="213"/>
    </location>
</feature>
<protein>
    <submittedName>
        <fullName evidence="6">Uncharacterized protein LOC110002072</fullName>
    </submittedName>
</protein>
<keyword evidence="2" id="KW-0964">Secreted</keyword>
<reference evidence="6" key="1">
    <citation type="submission" date="2023-08" db="EMBL/GenBank/DDBJ databases">
        <authorList>
            <person name="Alioto T."/>
            <person name="Alioto T."/>
            <person name="Gomez Garrido J."/>
        </authorList>
    </citation>
    <scope>NUCLEOTIDE SEQUENCE</scope>
</reference>
<keyword evidence="7" id="KW-1185">Reference proteome</keyword>
<dbReference type="InterPro" id="IPR012674">
    <property type="entry name" value="Calycin"/>
</dbReference>
<comment type="subcellular location">
    <subcellularLocation>
        <location evidence="1">Secreted</location>
    </subcellularLocation>
</comment>
<sequence length="213" mass="23444">MKLWVSCLVLVLGSCLSSSAMSPEECQPLVTPLSLADPSPMFGKMHFLMGFVENEVFNAILKVTDSSWVNISQSSASPNELLMTEGNKLNGTCISSKFTMTLEEDMAKIKTANLSCTFYSLPSCEGCLALNMNSSVVGLKDLLDMMKIESPTEADEVHTHAFYLLARNTTVDASDLEHFKKQAECLGFKGEPNYQFDPKNDFCEEGEGIFVAY</sequence>
<dbReference type="Gene3D" id="2.40.128.20">
    <property type="match status" value="1"/>
</dbReference>
<evidence type="ECO:0000256" key="1">
    <source>
        <dbReference type="ARBA" id="ARBA00004613"/>
    </source>
</evidence>
<dbReference type="AlphaFoldDB" id="A0AAV1HDR6"/>
<dbReference type="PANTHER" id="PTHR11967:SF2">
    <property type="entry name" value="ALPHA-1-ACID GLYCOPROTEIN 1"/>
    <property type="match status" value="1"/>
</dbReference>
<keyword evidence="4" id="KW-0325">Glycoprotein</keyword>
<dbReference type="GO" id="GO:0005576">
    <property type="term" value="C:extracellular region"/>
    <property type="evidence" value="ECO:0007669"/>
    <property type="project" value="UniProtKB-SubCell"/>
</dbReference>
<feature type="signal peptide" evidence="5">
    <location>
        <begin position="1"/>
        <end position="20"/>
    </location>
</feature>
<organism evidence="6 7">
    <name type="scientific">Xyrichtys novacula</name>
    <name type="common">Pearly razorfish</name>
    <name type="synonym">Hemipteronotus novacula</name>
    <dbReference type="NCBI Taxonomy" id="13765"/>
    <lineage>
        <taxon>Eukaryota</taxon>
        <taxon>Metazoa</taxon>
        <taxon>Chordata</taxon>
        <taxon>Craniata</taxon>
        <taxon>Vertebrata</taxon>
        <taxon>Euteleostomi</taxon>
        <taxon>Actinopterygii</taxon>
        <taxon>Neopterygii</taxon>
        <taxon>Teleostei</taxon>
        <taxon>Neoteleostei</taxon>
        <taxon>Acanthomorphata</taxon>
        <taxon>Eupercaria</taxon>
        <taxon>Labriformes</taxon>
        <taxon>Labridae</taxon>
        <taxon>Xyrichtys</taxon>
    </lineage>
</organism>
<evidence type="ECO:0000313" key="6">
    <source>
        <dbReference type="EMBL" id="CAJ1084232.1"/>
    </source>
</evidence>
<accession>A0AAV1HDR6</accession>
<evidence type="ECO:0000256" key="2">
    <source>
        <dbReference type="ARBA" id="ARBA00022525"/>
    </source>
</evidence>
<evidence type="ECO:0000256" key="3">
    <source>
        <dbReference type="ARBA" id="ARBA00022729"/>
    </source>
</evidence>
<name>A0AAV1HDR6_XYRNO</name>
<evidence type="ECO:0000256" key="4">
    <source>
        <dbReference type="ARBA" id="ARBA00023180"/>
    </source>
</evidence>
<dbReference type="PANTHER" id="PTHR11967">
    <property type="entry name" value="ALPHA-1-ACID GLYCOPROTEIN"/>
    <property type="match status" value="1"/>
</dbReference>
<evidence type="ECO:0000313" key="7">
    <source>
        <dbReference type="Proteomes" id="UP001178508"/>
    </source>
</evidence>
<evidence type="ECO:0000256" key="5">
    <source>
        <dbReference type="SAM" id="SignalP"/>
    </source>
</evidence>
<dbReference type="SUPFAM" id="SSF50814">
    <property type="entry name" value="Lipocalins"/>
    <property type="match status" value="1"/>
</dbReference>
<gene>
    <name evidence="6" type="ORF">XNOV1_A012839</name>
</gene>